<reference evidence="2 4" key="1">
    <citation type="journal article" date="2008" name="Science">
        <title>The Physcomitrella genome reveals evolutionary insights into the conquest of land by plants.</title>
        <authorList>
            <person name="Rensing S."/>
            <person name="Lang D."/>
            <person name="Zimmer A."/>
            <person name="Terry A."/>
            <person name="Salamov A."/>
            <person name="Shapiro H."/>
            <person name="Nishiyama T."/>
            <person name="Perroud P.-F."/>
            <person name="Lindquist E."/>
            <person name="Kamisugi Y."/>
            <person name="Tanahashi T."/>
            <person name="Sakakibara K."/>
            <person name="Fujita T."/>
            <person name="Oishi K."/>
            <person name="Shin-I T."/>
            <person name="Kuroki Y."/>
            <person name="Toyoda A."/>
            <person name="Suzuki Y."/>
            <person name="Hashimoto A."/>
            <person name="Yamaguchi K."/>
            <person name="Sugano A."/>
            <person name="Kohara Y."/>
            <person name="Fujiyama A."/>
            <person name="Anterola A."/>
            <person name="Aoki S."/>
            <person name="Ashton N."/>
            <person name="Barbazuk W.B."/>
            <person name="Barker E."/>
            <person name="Bennetzen J."/>
            <person name="Bezanilla M."/>
            <person name="Blankenship R."/>
            <person name="Cho S.H."/>
            <person name="Dutcher S."/>
            <person name="Estelle M."/>
            <person name="Fawcett J.A."/>
            <person name="Gundlach H."/>
            <person name="Hanada K."/>
            <person name="Heyl A."/>
            <person name="Hicks K.A."/>
            <person name="Hugh J."/>
            <person name="Lohr M."/>
            <person name="Mayer K."/>
            <person name="Melkozernov A."/>
            <person name="Murata T."/>
            <person name="Nelson D."/>
            <person name="Pils B."/>
            <person name="Prigge M."/>
            <person name="Reiss B."/>
            <person name="Renner T."/>
            <person name="Rombauts S."/>
            <person name="Rushton P."/>
            <person name="Sanderfoot A."/>
            <person name="Schween G."/>
            <person name="Shiu S.-H."/>
            <person name="Stueber K."/>
            <person name="Theodoulou F.L."/>
            <person name="Tu H."/>
            <person name="Van de Peer Y."/>
            <person name="Verrier P.J."/>
            <person name="Waters E."/>
            <person name="Wood A."/>
            <person name="Yang L."/>
            <person name="Cove D."/>
            <person name="Cuming A."/>
            <person name="Hasebe M."/>
            <person name="Lucas S."/>
            <person name="Mishler D.B."/>
            <person name="Reski R."/>
            <person name="Grigoriev I."/>
            <person name="Quatrano R.S."/>
            <person name="Boore J.L."/>
        </authorList>
    </citation>
    <scope>NUCLEOTIDE SEQUENCE [LARGE SCALE GENOMIC DNA]</scope>
    <source>
        <strain evidence="3 4">cv. Gransden 2004</strain>
    </source>
</reference>
<reference evidence="3" key="3">
    <citation type="submission" date="2020-12" db="UniProtKB">
        <authorList>
            <consortium name="EnsemblPlants"/>
        </authorList>
    </citation>
    <scope>IDENTIFICATION</scope>
</reference>
<organism evidence="2">
    <name type="scientific">Physcomitrium patens</name>
    <name type="common">Spreading-leaved earth moss</name>
    <name type="synonym">Physcomitrella patens</name>
    <dbReference type="NCBI Taxonomy" id="3218"/>
    <lineage>
        <taxon>Eukaryota</taxon>
        <taxon>Viridiplantae</taxon>
        <taxon>Streptophyta</taxon>
        <taxon>Embryophyta</taxon>
        <taxon>Bryophyta</taxon>
        <taxon>Bryophytina</taxon>
        <taxon>Bryopsida</taxon>
        <taxon>Funariidae</taxon>
        <taxon>Funariales</taxon>
        <taxon>Funariaceae</taxon>
        <taxon>Physcomitrium</taxon>
    </lineage>
</organism>
<dbReference type="EMBL" id="ABEU02000007">
    <property type="protein sequence ID" value="PNR50998.1"/>
    <property type="molecule type" value="Genomic_DNA"/>
</dbReference>
<evidence type="ECO:0000313" key="2">
    <source>
        <dbReference type="EMBL" id="PNR50998.1"/>
    </source>
</evidence>
<accession>A0A2K1KB48</accession>
<dbReference type="Gramene" id="Pp3c7_9790V3.2">
    <property type="protein sequence ID" value="PAC:32923359.CDS.1"/>
    <property type="gene ID" value="Pp3c7_9790"/>
</dbReference>
<gene>
    <name evidence="2" type="ORF">PHYPA_010184</name>
</gene>
<evidence type="ECO:0000313" key="3">
    <source>
        <dbReference type="EnsemblPlants" id="PAC:32923358.CDS.1"/>
    </source>
</evidence>
<sequence>MISSHFPCENREGLFLSGRRQPQPQREAYRCLPGWTRPPSHLTQPRRWESGIGKGDTFTDRVPDIGNAEGTKESGIGKGDNFTDRVLDTGNAGGTKESGSNGNVYKESELIF</sequence>
<feature type="region of interest" description="Disordered" evidence="1">
    <location>
        <begin position="1"/>
        <end position="112"/>
    </location>
</feature>
<dbReference type="EnsemblPlants" id="Pp3c7_9790V3.1">
    <property type="protein sequence ID" value="PAC:32923358.CDS.1"/>
    <property type="gene ID" value="Pp3c7_9790"/>
</dbReference>
<dbReference type="Proteomes" id="UP000006727">
    <property type="component" value="Chromosome 7"/>
</dbReference>
<dbReference type="AlphaFoldDB" id="A0A2K1KB48"/>
<proteinExistence type="predicted"/>
<dbReference type="InParanoid" id="A0A2K1KB48"/>
<name>A0A2K1KB48_PHYPA</name>
<dbReference type="Gramene" id="Pp3c7_9790V3.1">
    <property type="protein sequence ID" value="PAC:32923358.CDS.1"/>
    <property type="gene ID" value="Pp3c7_9790"/>
</dbReference>
<dbReference type="EnsemblPlants" id="Pp3c7_9790V3.2">
    <property type="protein sequence ID" value="PAC:32923359.CDS.1"/>
    <property type="gene ID" value="Pp3c7_9790"/>
</dbReference>
<dbReference type="PaxDb" id="3218-PP1S87_16V6.1"/>
<evidence type="ECO:0000256" key="1">
    <source>
        <dbReference type="SAM" id="MobiDB-lite"/>
    </source>
</evidence>
<protein>
    <submittedName>
        <fullName evidence="2 3">Uncharacterized protein</fullName>
    </submittedName>
</protein>
<keyword evidence="4" id="KW-1185">Reference proteome</keyword>
<reference evidence="2 4" key="2">
    <citation type="journal article" date="2018" name="Plant J.">
        <title>The Physcomitrella patens chromosome-scale assembly reveals moss genome structure and evolution.</title>
        <authorList>
            <person name="Lang D."/>
            <person name="Ullrich K.K."/>
            <person name="Murat F."/>
            <person name="Fuchs J."/>
            <person name="Jenkins J."/>
            <person name="Haas F.B."/>
            <person name="Piednoel M."/>
            <person name="Gundlach H."/>
            <person name="Van Bel M."/>
            <person name="Meyberg R."/>
            <person name="Vives C."/>
            <person name="Morata J."/>
            <person name="Symeonidi A."/>
            <person name="Hiss M."/>
            <person name="Muchero W."/>
            <person name="Kamisugi Y."/>
            <person name="Saleh O."/>
            <person name="Blanc G."/>
            <person name="Decker E.L."/>
            <person name="van Gessel N."/>
            <person name="Grimwood J."/>
            <person name="Hayes R.D."/>
            <person name="Graham S.W."/>
            <person name="Gunter L.E."/>
            <person name="McDaniel S.F."/>
            <person name="Hoernstein S.N.W."/>
            <person name="Larsson A."/>
            <person name="Li F.W."/>
            <person name="Perroud P.F."/>
            <person name="Phillips J."/>
            <person name="Ranjan P."/>
            <person name="Rokshar D.S."/>
            <person name="Rothfels C.J."/>
            <person name="Schneider L."/>
            <person name="Shu S."/>
            <person name="Stevenson D.W."/>
            <person name="Thummler F."/>
            <person name="Tillich M."/>
            <person name="Villarreal Aguilar J.C."/>
            <person name="Widiez T."/>
            <person name="Wong G.K."/>
            <person name="Wymore A."/>
            <person name="Zhang Y."/>
            <person name="Zimmer A.D."/>
            <person name="Quatrano R.S."/>
            <person name="Mayer K.F.X."/>
            <person name="Goodstein D."/>
            <person name="Casacuberta J.M."/>
            <person name="Vandepoele K."/>
            <person name="Reski R."/>
            <person name="Cuming A.C."/>
            <person name="Tuskan G.A."/>
            <person name="Maumus F."/>
            <person name="Salse J."/>
            <person name="Schmutz J."/>
            <person name="Rensing S.A."/>
        </authorList>
    </citation>
    <scope>NUCLEOTIDE SEQUENCE [LARGE SCALE GENOMIC DNA]</scope>
    <source>
        <strain evidence="3 4">cv. Gransden 2004</strain>
    </source>
</reference>
<evidence type="ECO:0000313" key="4">
    <source>
        <dbReference type="Proteomes" id="UP000006727"/>
    </source>
</evidence>